<name>A0A4Z0V7L7_9BACT</name>
<dbReference type="AlphaFoldDB" id="A0A4Z0V7L7"/>
<evidence type="ECO:0000313" key="2">
    <source>
        <dbReference type="Proteomes" id="UP000297635"/>
    </source>
</evidence>
<keyword evidence="2" id="KW-1185">Reference proteome</keyword>
<protein>
    <submittedName>
        <fullName evidence="1">DUF4374 domain-containing protein</fullName>
    </submittedName>
</protein>
<dbReference type="Proteomes" id="UP000297635">
    <property type="component" value="Unassembled WGS sequence"/>
</dbReference>
<proteinExistence type="predicted"/>
<dbReference type="RefSeq" id="WP_135469908.1">
    <property type="nucleotide sequence ID" value="NZ_CASNSU010000038.1"/>
</dbReference>
<gene>
    <name evidence="1" type="ORF">EZ315_01165</name>
</gene>
<comment type="caution">
    <text evidence="1">The sequence shown here is derived from an EMBL/GenBank/DDBJ whole genome shotgun (WGS) entry which is preliminary data.</text>
</comment>
<reference evidence="1 2" key="1">
    <citation type="submission" date="2019-02" db="EMBL/GenBank/DDBJ databases">
        <title>Isolation and identification of novel species under the genus Muribaculum.</title>
        <authorList>
            <person name="Miyake S."/>
            <person name="Ding Y."/>
            <person name="Low A."/>
            <person name="Soh M."/>
            <person name="Seedorf H."/>
        </authorList>
    </citation>
    <scope>NUCLEOTIDE SEQUENCE [LARGE SCALE GENOMIC DNA]</scope>
    <source>
        <strain evidence="1 2">TLL-A3</strain>
    </source>
</reference>
<evidence type="ECO:0000313" key="1">
    <source>
        <dbReference type="EMBL" id="TGG39388.1"/>
    </source>
</evidence>
<organism evidence="1 2">
    <name type="scientific">Duncaniella freteri</name>
    <dbReference type="NCBI Taxonomy" id="2530391"/>
    <lineage>
        <taxon>Bacteria</taxon>
        <taxon>Pseudomonadati</taxon>
        <taxon>Bacteroidota</taxon>
        <taxon>Bacteroidia</taxon>
        <taxon>Bacteroidales</taxon>
        <taxon>Muribaculaceae</taxon>
        <taxon>Duncaniella</taxon>
    </lineage>
</organism>
<sequence>MIFDTARNVEQSTLLSEHMSSMVLQPNPKGILKRFKTNSNWGLSSTMSLTRSVALYLIGKTVYAKNGNVYIPINITDGTLAIYKINTATAQAVKGLTIDATDITGFGYMQPTK</sequence>
<accession>A0A4Z0V7L7</accession>
<dbReference type="EMBL" id="SJSA01000001">
    <property type="protein sequence ID" value="TGG39388.1"/>
    <property type="molecule type" value="Genomic_DNA"/>
</dbReference>